<dbReference type="EMBL" id="JAOQAZ010000002">
    <property type="protein sequence ID" value="KAJ4269966.1"/>
    <property type="molecule type" value="Genomic_DNA"/>
</dbReference>
<proteinExistence type="predicted"/>
<sequence>MRLGYDRDVGDGEARLVRRRPLRPESHDWYGPSDVVPYYPMPHRTRVDELQRPNGRTPRGYSKGSRSLSLDAYPPTMPMPPAHLMRASTDAYKKRPQFSVHEADDDEEEDERWPPMKPRGRHPEPARPRQVVRRPREPTPESTPPTESSEESDSDSDEDSDDNDQIEVVVEEPEDKHRRHHHHHHRHRRHPSPDDYLSSPDEKRTPRRRNRMPSPSTSDEMEIRYRQASSERGSPDRRPALRREISDTPRYSLPTRFNSVLGARPPVASRRAAKVIESREIIREGRPLRLATVETVQVSRDSSRRPPSIAASGFASSRNTSPDRPRIMRDCKGCLDEVPAPRCPKLECGHRMCHSCLKRRFKQSVTDPTQMPPTCCTDDHIELEHVDKLFDSTFKKIWNKKFIEYSLRNRLYCPSRRCGEWIRPADIYRDRDTGRKAARCDRCNTKVCVTCNGRWHFSSKCPRDEETARFLEDARLEGQKRCYRCGASAKLREGDNHALCRCGAEFCVVCGEKPKRCECPWFDPDAPDSDHHEQAITHRGEIQVFREDSTTGESRIVRRPRGSKQTRPQIYDEEAIIRQREEHEDDSPRRPRYYSKDDEYDVFGAPEVPRAGDPHYANDSPRRVVRRVVGAPQSPSHPEFERGSGGRGGYYGGHMDRRAAERHAEERYGPHEMEPPSGMMPPGLRPPPMGMPPPVLEEGYHGGGGIGPLIVERDPNNYDDDDSYYSHSSRSRKGLRRSDTLKSSELAGLSGRSSGMGRIDVWRKFVEPGDPEGELAAAAASA</sequence>
<keyword evidence="3" id="KW-0808">Transferase</keyword>
<evidence type="ECO:0000256" key="2">
    <source>
        <dbReference type="ARBA" id="ARBA00012251"/>
    </source>
</evidence>
<accession>A0A9W8SEF6</accession>
<feature type="region of interest" description="Disordered" evidence="9">
    <location>
        <begin position="631"/>
        <end position="758"/>
    </location>
</feature>
<organism evidence="11 12">
    <name type="scientific">Fusarium torreyae</name>
    <dbReference type="NCBI Taxonomy" id="1237075"/>
    <lineage>
        <taxon>Eukaryota</taxon>
        <taxon>Fungi</taxon>
        <taxon>Dikarya</taxon>
        <taxon>Ascomycota</taxon>
        <taxon>Pezizomycotina</taxon>
        <taxon>Sordariomycetes</taxon>
        <taxon>Hypocreomycetidae</taxon>
        <taxon>Hypocreales</taxon>
        <taxon>Nectriaceae</taxon>
        <taxon>Fusarium</taxon>
    </lineage>
</organism>
<dbReference type="PROSITE" id="PS51873">
    <property type="entry name" value="TRIAD"/>
    <property type="match status" value="1"/>
</dbReference>
<comment type="caution">
    <text evidence="11">The sequence shown here is derived from an EMBL/GenBank/DDBJ whole genome shotgun (WGS) entry which is preliminary data.</text>
</comment>
<dbReference type="GO" id="GO:0008270">
    <property type="term" value="F:zinc ion binding"/>
    <property type="evidence" value="ECO:0007669"/>
    <property type="project" value="UniProtKB-KW"/>
</dbReference>
<evidence type="ECO:0000256" key="1">
    <source>
        <dbReference type="ARBA" id="ARBA00001798"/>
    </source>
</evidence>
<feature type="compositionally biased region" description="Basic and acidic residues" evidence="9">
    <location>
        <begin position="654"/>
        <end position="674"/>
    </location>
</feature>
<evidence type="ECO:0000256" key="4">
    <source>
        <dbReference type="ARBA" id="ARBA00022723"/>
    </source>
</evidence>
<feature type="region of interest" description="Disordered" evidence="9">
    <location>
        <begin position="547"/>
        <end position="597"/>
    </location>
</feature>
<evidence type="ECO:0000313" key="12">
    <source>
        <dbReference type="Proteomes" id="UP001152049"/>
    </source>
</evidence>
<evidence type="ECO:0000256" key="7">
    <source>
        <dbReference type="ARBA" id="ARBA00022786"/>
    </source>
</evidence>
<feature type="compositionally biased region" description="Acidic residues" evidence="9">
    <location>
        <begin position="148"/>
        <end position="173"/>
    </location>
</feature>
<dbReference type="Pfam" id="PF01485">
    <property type="entry name" value="IBR"/>
    <property type="match status" value="1"/>
</dbReference>
<feature type="compositionally biased region" description="Basic and acidic residues" evidence="9">
    <location>
        <begin position="575"/>
        <end position="597"/>
    </location>
</feature>
<evidence type="ECO:0000256" key="6">
    <source>
        <dbReference type="ARBA" id="ARBA00022771"/>
    </source>
</evidence>
<keyword evidence="6" id="KW-0863">Zinc-finger</keyword>
<evidence type="ECO:0000256" key="8">
    <source>
        <dbReference type="ARBA" id="ARBA00022833"/>
    </source>
</evidence>
<gene>
    <name evidence="11" type="ORF">NW762_001637</name>
</gene>
<dbReference type="EC" id="2.3.2.31" evidence="2"/>
<reference evidence="11" key="1">
    <citation type="submission" date="2022-09" db="EMBL/GenBank/DDBJ databases">
        <title>Fusarium specimens isolated from Avocado Roots.</title>
        <authorList>
            <person name="Stajich J."/>
            <person name="Roper C."/>
            <person name="Heimlech-Rivalta G."/>
        </authorList>
    </citation>
    <scope>NUCLEOTIDE SEQUENCE</scope>
    <source>
        <strain evidence="11">CF00136</strain>
    </source>
</reference>
<feature type="region of interest" description="Disordered" evidence="9">
    <location>
        <begin position="23"/>
        <end position="249"/>
    </location>
</feature>
<dbReference type="InterPro" id="IPR013083">
    <property type="entry name" value="Znf_RING/FYVE/PHD"/>
</dbReference>
<name>A0A9W8SEF6_9HYPO</name>
<feature type="region of interest" description="Disordered" evidence="9">
    <location>
        <begin position="299"/>
        <end position="324"/>
    </location>
</feature>
<keyword evidence="4" id="KW-0479">Metal-binding</keyword>
<comment type="catalytic activity">
    <reaction evidence="1">
        <text>[E2 ubiquitin-conjugating enzyme]-S-ubiquitinyl-L-cysteine + [acceptor protein]-L-lysine = [E2 ubiquitin-conjugating enzyme]-L-cysteine + [acceptor protein]-N(6)-ubiquitinyl-L-lysine.</text>
        <dbReference type="EC" id="2.3.2.31"/>
    </reaction>
</comment>
<evidence type="ECO:0000313" key="11">
    <source>
        <dbReference type="EMBL" id="KAJ4269966.1"/>
    </source>
</evidence>
<dbReference type="InterPro" id="IPR002867">
    <property type="entry name" value="IBR_dom"/>
</dbReference>
<feature type="compositionally biased region" description="Pro residues" evidence="9">
    <location>
        <begin position="683"/>
        <end position="695"/>
    </location>
</feature>
<protein>
    <recommendedName>
        <fullName evidence="2">RBR-type E3 ubiquitin transferase</fullName>
        <ecNumber evidence="2">2.3.2.31</ecNumber>
    </recommendedName>
</protein>
<evidence type="ECO:0000256" key="3">
    <source>
        <dbReference type="ARBA" id="ARBA00022679"/>
    </source>
</evidence>
<keyword evidence="5" id="KW-0677">Repeat</keyword>
<evidence type="ECO:0000259" key="10">
    <source>
        <dbReference type="PROSITE" id="PS51873"/>
    </source>
</evidence>
<feature type="compositionally biased region" description="Basic and acidic residues" evidence="9">
    <location>
        <begin position="233"/>
        <end position="247"/>
    </location>
</feature>
<dbReference type="InterPro" id="IPR031127">
    <property type="entry name" value="E3_UB_ligase_RBR"/>
</dbReference>
<dbReference type="CDD" id="cd20335">
    <property type="entry name" value="BRcat_RBR"/>
    <property type="match status" value="1"/>
</dbReference>
<dbReference type="PROSITE" id="PS00518">
    <property type="entry name" value="ZF_RING_1"/>
    <property type="match status" value="1"/>
</dbReference>
<feature type="domain" description="RING-type" evidence="10">
    <location>
        <begin position="327"/>
        <end position="528"/>
    </location>
</feature>
<dbReference type="GO" id="GO:0016567">
    <property type="term" value="P:protein ubiquitination"/>
    <property type="evidence" value="ECO:0007669"/>
    <property type="project" value="InterPro"/>
</dbReference>
<dbReference type="OrthoDB" id="9977870at2759"/>
<keyword evidence="8" id="KW-0862">Zinc</keyword>
<evidence type="ECO:0000256" key="9">
    <source>
        <dbReference type="SAM" id="MobiDB-lite"/>
    </source>
</evidence>
<dbReference type="GO" id="GO:0061630">
    <property type="term" value="F:ubiquitin protein ligase activity"/>
    <property type="evidence" value="ECO:0007669"/>
    <property type="project" value="UniProtKB-EC"/>
</dbReference>
<evidence type="ECO:0000256" key="5">
    <source>
        <dbReference type="ARBA" id="ARBA00022737"/>
    </source>
</evidence>
<dbReference type="InterPro" id="IPR044066">
    <property type="entry name" value="TRIAD_supradom"/>
</dbReference>
<dbReference type="CDD" id="cd16449">
    <property type="entry name" value="RING-HC"/>
    <property type="match status" value="1"/>
</dbReference>
<feature type="compositionally biased region" description="Basic residues" evidence="9">
    <location>
        <begin position="177"/>
        <end position="190"/>
    </location>
</feature>
<keyword evidence="12" id="KW-1185">Reference proteome</keyword>
<dbReference type="SUPFAM" id="SSF57850">
    <property type="entry name" value="RING/U-box"/>
    <property type="match status" value="1"/>
</dbReference>
<dbReference type="Proteomes" id="UP001152049">
    <property type="component" value="Unassembled WGS sequence"/>
</dbReference>
<dbReference type="AlphaFoldDB" id="A0A9W8SEF6"/>
<dbReference type="Gene3D" id="1.20.120.1750">
    <property type="match status" value="1"/>
</dbReference>
<dbReference type="Gene3D" id="3.30.40.10">
    <property type="entry name" value="Zinc/RING finger domain, C3HC4 (zinc finger)"/>
    <property type="match status" value="1"/>
</dbReference>
<keyword evidence="7" id="KW-0833">Ubl conjugation pathway</keyword>
<dbReference type="PANTHER" id="PTHR11685">
    <property type="entry name" value="RBR FAMILY RING FINGER AND IBR DOMAIN-CONTAINING"/>
    <property type="match status" value="1"/>
</dbReference>
<dbReference type="InterPro" id="IPR017907">
    <property type="entry name" value="Znf_RING_CS"/>
</dbReference>